<protein>
    <submittedName>
        <fullName evidence="1">Uncharacterized protein</fullName>
    </submittedName>
</protein>
<dbReference type="OrthoDB" id="6981191at2"/>
<dbReference type="RefSeq" id="WP_092853815.1">
    <property type="nucleotide sequence ID" value="NZ_FOMI01000013.1"/>
</dbReference>
<dbReference type="Proteomes" id="UP000199439">
    <property type="component" value="Unassembled WGS sequence"/>
</dbReference>
<dbReference type="EMBL" id="FOMI01000013">
    <property type="protein sequence ID" value="SFD41569.1"/>
    <property type="molecule type" value="Genomic_DNA"/>
</dbReference>
<reference evidence="2" key="1">
    <citation type="submission" date="2016-10" db="EMBL/GenBank/DDBJ databases">
        <authorList>
            <person name="Varghese N."/>
            <person name="Submissions S."/>
        </authorList>
    </citation>
    <scope>NUCLEOTIDE SEQUENCE [LARGE SCALE GENOMIC DNA]</scope>
    <source>
        <strain evidence="2">DSM 25730</strain>
    </source>
</reference>
<name>A0A1I1S4Z7_9FLAO</name>
<organism evidence="1 2">
    <name type="scientific">Algibacter pectinivorans</name>
    <dbReference type="NCBI Taxonomy" id="870482"/>
    <lineage>
        <taxon>Bacteria</taxon>
        <taxon>Pseudomonadati</taxon>
        <taxon>Bacteroidota</taxon>
        <taxon>Flavobacteriia</taxon>
        <taxon>Flavobacteriales</taxon>
        <taxon>Flavobacteriaceae</taxon>
        <taxon>Algibacter</taxon>
    </lineage>
</organism>
<proteinExistence type="predicted"/>
<evidence type="ECO:0000313" key="1">
    <source>
        <dbReference type="EMBL" id="SFD41569.1"/>
    </source>
</evidence>
<dbReference type="AlphaFoldDB" id="A0A1I1S4Z7"/>
<accession>A0A1I1S4Z7</accession>
<evidence type="ECO:0000313" key="2">
    <source>
        <dbReference type="Proteomes" id="UP000199439"/>
    </source>
</evidence>
<keyword evidence="2" id="KW-1185">Reference proteome</keyword>
<gene>
    <name evidence="1" type="ORF">SAMN04487987_11318</name>
</gene>
<sequence length="221" mass="26625">MINKEFIDKTEHSDWDFSNEILYSMCRENFTHTQTDKIIGKTVLIGRTYAAAIERRKNKTEEEQNDNFYIEKVAPKFKKSKLDFYIENLKYETELNEKNIPVILKVHCYLTELIKELTEQNKRSFSSKYLHFHLPNLFFIYDTRAVKAIGLLKTKFQYNYKEQINSENADKEYASFFYKCFAQKNKMENEFKRKISTRHFDNILMKVVELNETKAYAQHRI</sequence>